<dbReference type="OrthoDB" id="10301654at2759"/>
<evidence type="ECO:0000313" key="2">
    <source>
        <dbReference type="RefSeq" id="XP_018857994.1"/>
    </source>
</evidence>
<dbReference type="Proteomes" id="UP000235220">
    <property type="component" value="Chromosome 15"/>
</dbReference>
<sequence>MATNESCILFYGGSNEDWLSRFTETANRVAQHRVLQQYPLNISINVLAVRSDNKKEVRAQLPESYADGRRVDARDIFRRLINNQSGWVVLSQGNVILLSDDGERMLEVLENFDQQEYWMRDLSVQGFGGSFMNSHRRR</sequence>
<dbReference type="AlphaFoldDB" id="A0A2I4HPA7"/>
<dbReference type="RefSeq" id="XP_018857994.1">
    <property type="nucleotide sequence ID" value="XM_019002449.2"/>
</dbReference>
<dbReference type="Gramene" id="Jr15_10760_p1">
    <property type="protein sequence ID" value="cds.Jr15_10760_p1"/>
    <property type="gene ID" value="Jr15_10760"/>
</dbReference>
<accession>A0A2I4HPA7</accession>
<gene>
    <name evidence="2" type="primary">LOC109020056</name>
</gene>
<dbReference type="GeneID" id="109020056"/>
<reference evidence="2" key="1">
    <citation type="submission" date="2025-08" db="UniProtKB">
        <authorList>
            <consortium name="RefSeq"/>
        </authorList>
    </citation>
    <scope>IDENTIFICATION</scope>
    <source>
        <tissue evidence="2">Leaves</tissue>
    </source>
</reference>
<proteinExistence type="predicted"/>
<name>A0A2I4HPA7_JUGRE</name>
<dbReference type="KEGG" id="jre:109020056"/>
<organism evidence="1 2">
    <name type="scientific">Juglans regia</name>
    <name type="common">English walnut</name>
    <dbReference type="NCBI Taxonomy" id="51240"/>
    <lineage>
        <taxon>Eukaryota</taxon>
        <taxon>Viridiplantae</taxon>
        <taxon>Streptophyta</taxon>
        <taxon>Embryophyta</taxon>
        <taxon>Tracheophyta</taxon>
        <taxon>Spermatophyta</taxon>
        <taxon>Magnoliopsida</taxon>
        <taxon>eudicotyledons</taxon>
        <taxon>Gunneridae</taxon>
        <taxon>Pentapetalae</taxon>
        <taxon>rosids</taxon>
        <taxon>fabids</taxon>
        <taxon>Fagales</taxon>
        <taxon>Juglandaceae</taxon>
        <taxon>Juglans</taxon>
    </lineage>
</organism>
<evidence type="ECO:0000313" key="1">
    <source>
        <dbReference type="Proteomes" id="UP000235220"/>
    </source>
</evidence>
<keyword evidence="1" id="KW-1185">Reference proteome</keyword>
<protein>
    <submittedName>
        <fullName evidence="2">Uncharacterized protein LOC109020056</fullName>
    </submittedName>
</protein>